<evidence type="ECO:0000256" key="4">
    <source>
        <dbReference type="ARBA" id="ARBA00022692"/>
    </source>
</evidence>
<sequence>MFSIFTKIADALTAWMGLSPDTHLGSAIHFFIEDITKIFVLIYVLIFIISLFRSQLSPQKVREYLSGKNRWYGYFLAVFLGIVTPFCSCSSIPLFIGFITAGIPLGITMAFLISSPLVSEIATFMLISMKGAGVGVAAVYVLCGSLIAVLGGWLADRLHLERLCTYQAPQTVQPACSCSSPKTKSQQLRELTAYAHSFAWDTLKSIWLYVLAGLLVGALIHGYVPVAFLSKYLGADNPWAVPLASVIGAPMYANHVSVIPVIQALLLKGVPLGTALVILMSITAISLPEMMMLKKVLSVKMIALFTLYLIVSFICVGYILNWIL</sequence>
<dbReference type="InterPro" id="IPR053166">
    <property type="entry name" value="UPF0718_permease"/>
</dbReference>
<evidence type="ECO:0000256" key="3">
    <source>
        <dbReference type="ARBA" id="ARBA00022475"/>
    </source>
</evidence>
<feature type="transmembrane region" description="Helical" evidence="7">
    <location>
        <begin position="206"/>
        <end position="229"/>
    </location>
</feature>
<comment type="caution">
    <text evidence="8">The sequence shown here is derived from an EMBL/GenBank/DDBJ whole genome shotgun (WGS) entry which is preliminary data.</text>
</comment>
<dbReference type="Pfam" id="PF03773">
    <property type="entry name" value="ArsP_1"/>
    <property type="match status" value="1"/>
</dbReference>
<protein>
    <recommendedName>
        <fullName evidence="10">Permease</fullName>
    </recommendedName>
</protein>
<feature type="transmembrane region" description="Helical" evidence="7">
    <location>
        <begin position="35"/>
        <end position="52"/>
    </location>
</feature>
<dbReference type="RefSeq" id="WP_087288960.1">
    <property type="nucleotide sequence ID" value="NZ_NFJD01000004.1"/>
</dbReference>
<dbReference type="InterPro" id="IPR005524">
    <property type="entry name" value="DUF318"/>
</dbReference>
<proteinExistence type="inferred from homology"/>
<keyword evidence="9" id="KW-1185">Reference proteome</keyword>
<evidence type="ECO:0000256" key="7">
    <source>
        <dbReference type="SAM" id="Phobius"/>
    </source>
</evidence>
<comment type="subcellular location">
    <subcellularLocation>
        <location evidence="1">Cell membrane</location>
        <topology evidence="1">Multi-pass membrane protein</topology>
    </subcellularLocation>
</comment>
<evidence type="ECO:0000313" key="9">
    <source>
        <dbReference type="Proteomes" id="UP000196368"/>
    </source>
</evidence>
<gene>
    <name evidence="8" type="ORF">B5F75_05955</name>
</gene>
<evidence type="ECO:0008006" key="10">
    <source>
        <dbReference type="Google" id="ProtNLM"/>
    </source>
</evidence>
<dbReference type="GO" id="GO:0005886">
    <property type="term" value="C:plasma membrane"/>
    <property type="evidence" value="ECO:0007669"/>
    <property type="project" value="UniProtKB-SubCell"/>
</dbReference>
<feature type="transmembrane region" description="Helical" evidence="7">
    <location>
        <begin position="241"/>
        <end position="266"/>
    </location>
</feature>
<dbReference type="EMBL" id="NFJD01000004">
    <property type="protein sequence ID" value="OUO56160.1"/>
    <property type="molecule type" value="Genomic_DNA"/>
</dbReference>
<keyword evidence="5 7" id="KW-1133">Transmembrane helix</keyword>
<evidence type="ECO:0000256" key="2">
    <source>
        <dbReference type="ARBA" id="ARBA00006386"/>
    </source>
</evidence>
<name>A0A1Y4DIL5_9BACT</name>
<comment type="similarity">
    <text evidence="2">Belongs to the UPF0718 family.</text>
</comment>
<keyword evidence="6 7" id="KW-0472">Membrane</keyword>
<feature type="transmembrane region" description="Helical" evidence="7">
    <location>
        <begin position="134"/>
        <end position="155"/>
    </location>
</feature>
<dbReference type="Proteomes" id="UP000196368">
    <property type="component" value="Unassembled WGS sequence"/>
</dbReference>
<evidence type="ECO:0000313" key="8">
    <source>
        <dbReference type="EMBL" id="OUO56160.1"/>
    </source>
</evidence>
<feature type="transmembrane region" description="Helical" evidence="7">
    <location>
        <begin position="73"/>
        <end position="99"/>
    </location>
</feature>
<feature type="transmembrane region" description="Helical" evidence="7">
    <location>
        <begin position="105"/>
        <end position="127"/>
    </location>
</feature>
<dbReference type="OrthoDB" id="9777774at2"/>
<dbReference type="PANTHER" id="PTHR42775">
    <property type="entry name" value="PERMEASE RV2963-RELATED"/>
    <property type="match status" value="1"/>
</dbReference>
<reference evidence="9" key="1">
    <citation type="submission" date="2017-04" db="EMBL/GenBank/DDBJ databases">
        <title>Function of individual gut microbiota members based on whole genome sequencing of pure cultures obtained from chicken caecum.</title>
        <authorList>
            <person name="Medvecky M."/>
            <person name="Cejkova D."/>
            <person name="Polansky O."/>
            <person name="Karasova D."/>
            <person name="Kubasova T."/>
            <person name="Cizek A."/>
            <person name="Rychlik I."/>
        </authorList>
    </citation>
    <scope>NUCLEOTIDE SEQUENCE [LARGE SCALE GENOMIC DNA]</scope>
    <source>
        <strain evidence="9">An273</strain>
    </source>
</reference>
<organism evidence="8 9">
    <name type="scientific">Candidatus Avelusimicrobium gallicola</name>
    <dbReference type="NCBI Taxonomy" id="2562704"/>
    <lineage>
        <taxon>Bacteria</taxon>
        <taxon>Pseudomonadati</taxon>
        <taxon>Elusimicrobiota</taxon>
        <taxon>Elusimicrobia</taxon>
        <taxon>Elusimicrobiales</taxon>
        <taxon>Elusimicrobiaceae</taxon>
        <taxon>Candidatus Avelusimicrobium</taxon>
    </lineage>
</organism>
<accession>A0A1Y4DIL5</accession>
<dbReference type="AlphaFoldDB" id="A0A1Y4DIL5"/>
<evidence type="ECO:0000256" key="5">
    <source>
        <dbReference type="ARBA" id="ARBA00022989"/>
    </source>
</evidence>
<dbReference type="PANTHER" id="PTHR42775:SF2">
    <property type="entry name" value="PERMEASE"/>
    <property type="match status" value="1"/>
</dbReference>
<feature type="transmembrane region" description="Helical" evidence="7">
    <location>
        <begin position="302"/>
        <end position="323"/>
    </location>
</feature>
<keyword evidence="4 7" id="KW-0812">Transmembrane</keyword>
<evidence type="ECO:0000256" key="6">
    <source>
        <dbReference type="ARBA" id="ARBA00023136"/>
    </source>
</evidence>
<evidence type="ECO:0000256" key="1">
    <source>
        <dbReference type="ARBA" id="ARBA00004651"/>
    </source>
</evidence>
<feature type="transmembrane region" description="Helical" evidence="7">
    <location>
        <begin position="272"/>
        <end position="290"/>
    </location>
</feature>
<keyword evidence="3" id="KW-1003">Cell membrane</keyword>